<dbReference type="KEGG" id="ccp:CHC_T00007852001"/>
<gene>
    <name evidence="3" type="ORF">CHC_T00007852001</name>
</gene>
<accession>R7QS74</accession>
<proteinExistence type="predicted"/>
<dbReference type="GeneID" id="17319347"/>
<keyword evidence="2" id="KW-0472">Membrane</keyword>
<dbReference type="AlphaFoldDB" id="R7QS74"/>
<dbReference type="OrthoDB" id="5848at2759"/>
<evidence type="ECO:0000256" key="2">
    <source>
        <dbReference type="SAM" id="Phobius"/>
    </source>
</evidence>
<feature type="transmembrane region" description="Helical" evidence="2">
    <location>
        <begin position="108"/>
        <end position="129"/>
    </location>
</feature>
<protein>
    <submittedName>
        <fullName evidence="3">Uncharacterized protein</fullName>
    </submittedName>
</protein>
<organism evidence="3 4">
    <name type="scientific">Chondrus crispus</name>
    <name type="common">Carrageen Irish moss</name>
    <name type="synonym">Polymorpha crispa</name>
    <dbReference type="NCBI Taxonomy" id="2769"/>
    <lineage>
        <taxon>Eukaryota</taxon>
        <taxon>Rhodophyta</taxon>
        <taxon>Florideophyceae</taxon>
        <taxon>Rhodymeniophycidae</taxon>
        <taxon>Gigartinales</taxon>
        <taxon>Gigartinaceae</taxon>
        <taxon>Chondrus</taxon>
    </lineage>
</organism>
<evidence type="ECO:0000256" key="1">
    <source>
        <dbReference type="SAM" id="MobiDB-lite"/>
    </source>
</evidence>
<keyword evidence="4" id="KW-1185">Reference proteome</keyword>
<dbReference type="EMBL" id="HG002355">
    <property type="protein sequence ID" value="CDF41337.1"/>
    <property type="molecule type" value="Genomic_DNA"/>
</dbReference>
<evidence type="ECO:0000313" key="4">
    <source>
        <dbReference type="Proteomes" id="UP000012073"/>
    </source>
</evidence>
<dbReference type="RefSeq" id="XP_005711631.1">
    <property type="nucleotide sequence ID" value="XM_005711574.1"/>
</dbReference>
<dbReference type="Gramene" id="CDF41337">
    <property type="protein sequence ID" value="CDF41337"/>
    <property type="gene ID" value="CHC_T00007852001"/>
</dbReference>
<evidence type="ECO:0000313" key="3">
    <source>
        <dbReference type="EMBL" id="CDF41337.1"/>
    </source>
</evidence>
<sequence length="174" mass="18991">MSCFAFCSAFTRPIRPNIRLCPSLSSLRGAKVASISMSKKTSKRAKRGESEKQPDPSTPPADASRSTVSAPDLLKADVERIRAKRKNAPAQKVETAPMSTVKSVVDSVLIWNFFLVLGLLGWLGIALIPHFASKNDVLLDPWLALWQPFIQPVLGVLMLGTIVQGSISYINSKE</sequence>
<feature type="transmembrane region" description="Helical" evidence="2">
    <location>
        <begin position="149"/>
        <end position="170"/>
    </location>
</feature>
<dbReference type="Proteomes" id="UP000012073">
    <property type="component" value="Unassembled WGS sequence"/>
</dbReference>
<feature type="region of interest" description="Disordered" evidence="1">
    <location>
        <begin position="35"/>
        <end position="72"/>
    </location>
</feature>
<dbReference type="PhylomeDB" id="R7QS74"/>
<keyword evidence="2" id="KW-1133">Transmembrane helix</keyword>
<reference evidence="4" key="1">
    <citation type="journal article" date="2013" name="Proc. Natl. Acad. Sci. U.S.A.">
        <title>Genome structure and metabolic features in the red seaweed Chondrus crispus shed light on evolution of the Archaeplastida.</title>
        <authorList>
            <person name="Collen J."/>
            <person name="Porcel B."/>
            <person name="Carre W."/>
            <person name="Ball S.G."/>
            <person name="Chaparro C."/>
            <person name="Tonon T."/>
            <person name="Barbeyron T."/>
            <person name="Michel G."/>
            <person name="Noel B."/>
            <person name="Valentin K."/>
            <person name="Elias M."/>
            <person name="Artiguenave F."/>
            <person name="Arun A."/>
            <person name="Aury J.M."/>
            <person name="Barbosa-Neto J.F."/>
            <person name="Bothwell J.H."/>
            <person name="Bouget F.Y."/>
            <person name="Brillet L."/>
            <person name="Cabello-Hurtado F."/>
            <person name="Capella-Gutierrez S."/>
            <person name="Charrier B."/>
            <person name="Cladiere L."/>
            <person name="Cock J.M."/>
            <person name="Coelho S.M."/>
            <person name="Colleoni C."/>
            <person name="Czjzek M."/>
            <person name="Da Silva C."/>
            <person name="Delage L."/>
            <person name="Denoeud F."/>
            <person name="Deschamps P."/>
            <person name="Dittami S.M."/>
            <person name="Gabaldon T."/>
            <person name="Gachon C.M."/>
            <person name="Groisillier A."/>
            <person name="Herve C."/>
            <person name="Jabbari K."/>
            <person name="Katinka M."/>
            <person name="Kloareg B."/>
            <person name="Kowalczyk N."/>
            <person name="Labadie K."/>
            <person name="Leblanc C."/>
            <person name="Lopez P.J."/>
            <person name="McLachlan D.H."/>
            <person name="Meslet-Cladiere L."/>
            <person name="Moustafa A."/>
            <person name="Nehr Z."/>
            <person name="Nyvall Collen P."/>
            <person name="Panaud O."/>
            <person name="Partensky F."/>
            <person name="Poulain J."/>
            <person name="Rensing S.A."/>
            <person name="Rousvoal S."/>
            <person name="Samson G."/>
            <person name="Symeonidi A."/>
            <person name="Weissenbach J."/>
            <person name="Zambounis A."/>
            <person name="Wincker P."/>
            <person name="Boyen C."/>
        </authorList>
    </citation>
    <scope>NUCLEOTIDE SEQUENCE [LARGE SCALE GENOMIC DNA]</scope>
    <source>
        <strain evidence="4">cv. Stackhouse</strain>
    </source>
</reference>
<keyword evidence="2" id="KW-0812">Transmembrane</keyword>
<name>R7QS74_CHOCR</name>